<evidence type="ECO:0000259" key="6">
    <source>
        <dbReference type="PROSITE" id="PS50931"/>
    </source>
</evidence>
<evidence type="ECO:0000313" key="8">
    <source>
        <dbReference type="Proteomes" id="UP000091926"/>
    </source>
</evidence>
<dbReference type="STRING" id="463014.BAU07_23730"/>
<dbReference type="SUPFAM" id="SSF53850">
    <property type="entry name" value="Periplasmic binding protein-like II"/>
    <property type="match status" value="1"/>
</dbReference>
<evidence type="ECO:0000256" key="2">
    <source>
        <dbReference type="ARBA" id="ARBA00023015"/>
    </source>
</evidence>
<dbReference type="PANTHER" id="PTHR30419:SF8">
    <property type="entry name" value="NITROGEN ASSIMILATION TRANSCRIPTIONAL ACTIVATOR-RELATED"/>
    <property type="match status" value="1"/>
</dbReference>
<feature type="compositionally biased region" description="Basic residues" evidence="5">
    <location>
        <begin position="326"/>
        <end position="335"/>
    </location>
</feature>
<dbReference type="EMBL" id="CP016172">
    <property type="protein sequence ID" value="ANN79729.1"/>
    <property type="molecule type" value="Genomic_DNA"/>
</dbReference>
<comment type="similarity">
    <text evidence="1">Belongs to the LysR transcriptional regulatory family.</text>
</comment>
<dbReference type="Gene3D" id="1.10.10.10">
    <property type="entry name" value="Winged helix-like DNA-binding domain superfamily/Winged helix DNA-binding domain"/>
    <property type="match status" value="1"/>
</dbReference>
<dbReference type="FunFam" id="1.10.10.10:FF:000001">
    <property type="entry name" value="LysR family transcriptional regulator"/>
    <property type="match status" value="1"/>
</dbReference>
<dbReference type="GO" id="GO:0003677">
    <property type="term" value="F:DNA binding"/>
    <property type="evidence" value="ECO:0007669"/>
    <property type="project" value="UniProtKB-KW"/>
</dbReference>
<keyword evidence="2" id="KW-0805">Transcription regulation</keyword>
<organism evidence="7 8">
    <name type="scientific">Bordetella flabilis</name>
    <dbReference type="NCBI Taxonomy" id="463014"/>
    <lineage>
        <taxon>Bacteria</taxon>
        <taxon>Pseudomonadati</taxon>
        <taxon>Pseudomonadota</taxon>
        <taxon>Betaproteobacteria</taxon>
        <taxon>Burkholderiales</taxon>
        <taxon>Alcaligenaceae</taxon>
        <taxon>Bordetella</taxon>
    </lineage>
</organism>
<dbReference type="InterPro" id="IPR050950">
    <property type="entry name" value="HTH-type_LysR_regulators"/>
</dbReference>
<reference evidence="7 8" key="1">
    <citation type="submission" date="2016-06" db="EMBL/GenBank/DDBJ databases">
        <title>Complete genome sequences of Bordetella bronchialis and Bordetella flabilis.</title>
        <authorList>
            <person name="LiPuma J.J."/>
            <person name="Spilker T."/>
        </authorList>
    </citation>
    <scope>NUCLEOTIDE SEQUENCE [LARGE SCALE GENOMIC DNA]</scope>
    <source>
        <strain evidence="7 8">AU10664</strain>
    </source>
</reference>
<dbReference type="Gene3D" id="3.40.190.290">
    <property type="match status" value="1"/>
</dbReference>
<dbReference type="Pfam" id="PF03466">
    <property type="entry name" value="LysR_substrate"/>
    <property type="match status" value="1"/>
</dbReference>
<feature type="region of interest" description="Disordered" evidence="5">
    <location>
        <begin position="292"/>
        <end position="335"/>
    </location>
</feature>
<dbReference type="InterPro" id="IPR000847">
    <property type="entry name" value="LysR_HTH_N"/>
</dbReference>
<dbReference type="SUPFAM" id="SSF46785">
    <property type="entry name" value="Winged helix' DNA-binding domain"/>
    <property type="match status" value="1"/>
</dbReference>
<dbReference type="PANTHER" id="PTHR30419">
    <property type="entry name" value="HTH-TYPE TRANSCRIPTIONAL REGULATOR YBHD"/>
    <property type="match status" value="1"/>
</dbReference>
<dbReference type="AlphaFoldDB" id="A0A193GKE3"/>
<sequence>MKYFAEVAASGSLSAASERLFVAVSAISRQIAKLEAEVGTPLFKRMARGMVLSEAGELLLAHARRALLESEAVLQDIAALKGGPSGNIRVVATEGPAHHFLPELMSAFRSRHPHARFSLHVCSQLDAVRRVAEGDADLSITYAAEQRKGTVTRHTLPAPVHAVMWHRHPLARHARVTPVQLLPYPLAATEPASATRKLVERCWRQEGMHFEPVFVSNRSSALMSFVRNSDRVMLGCYLPAPAALRRVGLVARPVDHPEMATRRLAVQTMEGRLLPGMVEDFLSHVATALQGAASAVPGPAPRTARPTGGARSASPARSPGSPRPPRAPRKRAALA</sequence>
<proteinExistence type="inferred from homology"/>
<dbReference type="Pfam" id="PF00126">
    <property type="entry name" value="HTH_1"/>
    <property type="match status" value="1"/>
</dbReference>
<keyword evidence="8" id="KW-1185">Reference proteome</keyword>
<feature type="domain" description="HTH lysR-type" evidence="6">
    <location>
        <begin position="1"/>
        <end position="53"/>
    </location>
</feature>
<evidence type="ECO:0000256" key="4">
    <source>
        <dbReference type="ARBA" id="ARBA00023163"/>
    </source>
</evidence>
<gene>
    <name evidence="7" type="ORF">BAU07_23730</name>
</gene>
<evidence type="ECO:0000256" key="3">
    <source>
        <dbReference type="ARBA" id="ARBA00023125"/>
    </source>
</evidence>
<protein>
    <recommendedName>
        <fullName evidence="6">HTH lysR-type domain-containing protein</fullName>
    </recommendedName>
</protein>
<evidence type="ECO:0000256" key="1">
    <source>
        <dbReference type="ARBA" id="ARBA00009437"/>
    </source>
</evidence>
<dbReference type="InterPro" id="IPR036388">
    <property type="entry name" value="WH-like_DNA-bd_sf"/>
</dbReference>
<keyword evidence="4" id="KW-0804">Transcription</keyword>
<dbReference type="InterPro" id="IPR036390">
    <property type="entry name" value="WH_DNA-bd_sf"/>
</dbReference>
<evidence type="ECO:0000256" key="5">
    <source>
        <dbReference type="SAM" id="MobiDB-lite"/>
    </source>
</evidence>
<dbReference type="KEGG" id="bfz:BAU07_23730"/>
<dbReference type="PROSITE" id="PS50931">
    <property type="entry name" value="HTH_LYSR"/>
    <property type="match status" value="1"/>
</dbReference>
<dbReference type="InterPro" id="IPR005119">
    <property type="entry name" value="LysR_subst-bd"/>
</dbReference>
<dbReference type="GO" id="GO:0005829">
    <property type="term" value="C:cytosol"/>
    <property type="evidence" value="ECO:0007669"/>
    <property type="project" value="TreeGrafter"/>
</dbReference>
<accession>A0A193GKE3</accession>
<keyword evidence="3" id="KW-0238">DNA-binding</keyword>
<dbReference type="GO" id="GO:0003700">
    <property type="term" value="F:DNA-binding transcription factor activity"/>
    <property type="evidence" value="ECO:0007669"/>
    <property type="project" value="InterPro"/>
</dbReference>
<name>A0A193GKE3_9BORD</name>
<dbReference type="Proteomes" id="UP000091926">
    <property type="component" value="Chromosome"/>
</dbReference>
<evidence type="ECO:0000313" key="7">
    <source>
        <dbReference type="EMBL" id="ANN79729.1"/>
    </source>
</evidence>
<feature type="compositionally biased region" description="Low complexity" evidence="5">
    <location>
        <begin position="308"/>
        <end position="320"/>
    </location>
</feature>